<reference evidence="1 2" key="1">
    <citation type="journal article" date="2017" name="PLoS Biol.">
        <title>The sea cucumber genome provides insights into morphological evolution and visceral regeneration.</title>
        <authorList>
            <person name="Zhang X."/>
            <person name="Sun L."/>
            <person name="Yuan J."/>
            <person name="Sun Y."/>
            <person name="Gao Y."/>
            <person name="Zhang L."/>
            <person name="Li S."/>
            <person name="Dai H."/>
            <person name="Hamel J.F."/>
            <person name="Liu C."/>
            <person name="Yu Y."/>
            <person name="Liu S."/>
            <person name="Lin W."/>
            <person name="Guo K."/>
            <person name="Jin S."/>
            <person name="Xu P."/>
            <person name="Storey K.B."/>
            <person name="Huan P."/>
            <person name="Zhang T."/>
            <person name="Zhou Y."/>
            <person name="Zhang J."/>
            <person name="Lin C."/>
            <person name="Li X."/>
            <person name="Xing L."/>
            <person name="Huo D."/>
            <person name="Sun M."/>
            <person name="Wang L."/>
            <person name="Mercier A."/>
            <person name="Li F."/>
            <person name="Yang H."/>
            <person name="Xiang J."/>
        </authorList>
    </citation>
    <scope>NUCLEOTIDE SEQUENCE [LARGE SCALE GENOMIC DNA]</scope>
    <source>
        <strain evidence="1">Shaxun</strain>
        <tissue evidence="1">Muscle</tissue>
    </source>
</reference>
<gene>
    <name evidence="1" type="ORF">BSL78_20085</name>
</gene>
<evidence type="ECO:0000313" key="2">
    <source>
        <dbReference type="Proteomes" id="UP000230750"/>
    </source>
</evidence>
<proteinExistence type="predicted"/>
<dbReference type="EMBL" id="MRZV01000879">
    <property type="protein sequence ID" value="PIK43056.1"/>
    <property type="molecule type" value="Genomic_DNA"/>
</dbReference>
<protein>
    <submittedName>
        <fullName evidence="1">Uncharacterized protein</fullName>
    </submittedName>
</protein>
<sequence>MSSLEKSRRVGCANGWTRARNATNCEFTKNGKENLTIEFENSNNQSSTVSISVTTEVVTQPPRADPCTIYTYFETIPNQTFKLQEAAVDTLKLWEKVWSIQGWHPVILTVQDAKRHQNYSYFRDRFSSFPTINAKEYELACFMRHVAMATVGGGFLSDYDVLPLYIPRCVKPLSSGKYTVIDRHIPSLVSASGQEYTRIAGLMAEFKWKDHPNLFNQSGRQHVSDMLVMKKLTEDKMAMSYSLVLDAKYIVLGDLSCNELVKDGTVSGGLPSRPWAVHFSHQTLSKVRKDYQFPGWLRSKLNQNVEEKRALFMSEVYNVYCWNCLSKYGINCA</sequence>
<name>A0A2G8K4V8_STIJA</name>
<accession>A0A2G8K4V8</accession>
<evidence type="ECO:0000313" key="1">
    <source>
        <dbReference type="EMBL" id="PIK43056.1"/>
    </source>
</evidence>
<keyword evidence="2" id="KW-1185">Reference proteome</keyword>
<comment type="caution">
    <text evidence="1">The sequence shown here is derived from an EMBL/GenBank/DDBJ whole genome shotgun (WGS) entry which is preliminary data.</text>
</comment>
<dbReference type="OrthoDB" id="5312133at2759"/>
<dbReference type="AlphaFoldDB" id="A0A2G8K4V8"/>
<dbReference type="Proteomes" id="UP000230750">
    <property type="component" value="Unassembled WGS sequence"/>
</dbReference>
<organism evidence="1 2">
    <name type="scientific">Stichopus japonicus</name>
    <name type="common">Sea cucumber</name>
    <dbReference type="NCBI Taxonomy" id="307972"/>
    <lineage>
        <taxon>Eukaryota</taxon>
        <taxon>Metazoa</taxon>
        <taxon>Echinodermata</taxon>
        <taxon>Eleutherozoa</taxon>
        <taxon>Echinozoa</taxon>
        <taxon>Holothuroidea</taxon>
        <taxon>Aspidochirotacea</taxon>
        <taxon>Aspidochirotida</taxon>
        <taxon>Stichopodidae</taxon>
        <taxon>Apostichopus</taxon>
    </lineage>
</organism>